<proteinExistence type="predicted"/>
<accession>A0A7C3PL20</accession>
<gene>
    <name evidence="1" type="ORF">ENR64_23395</name>
</gene>
<dbReference type="EMBL" id="DSRU01000335">
    <property type="protein sequence ID" value="HFN00641.1"/>
    <property type="molecule type" value="Genomic_DNA"/>
</dbReference>
<reference evidence="1" key="1">
    <citation type="journal article" date="2020" name="mSystems">
        <title>Genome- and Community-Level Interaction Insights into Carbon Utilization and Element Cycling Functions of Hydrothermarchaeota in Hydrothermal Sediment.</title>
        <authorList>
            <person name="Zhou Z."/>
            <person name="Liu Y."/>
            <person name="Xu W."/>
            <person name="Pan J."/>
            <person name="Luo Z.H."/>
            <person name="Li M."/>
        </authorList>
    </citation>
    <scope>NUCLEOTIDE SEQUENCE [LARGE SCALE GENOMIC DNA]</scope>
    <source>
        <strain evidence="1">SpSt-418</strain>
    </source>
</reference>
<name>A0A7C3PL20_9CYAN</name>
<evidence type="ECO:0000313" key="1">
    <source>
        <dbReference type="EMBL" id="HFN00641.1"/>
    </source>
</evidence>
<comment type="caution">
    <text evidence="1">The sequence shown here is derived from an EMBL/GenBank/DDBJ whole genome shotgun (WGS) entry which is preliminary data.</text>
</comment>
<organism evidence="1">
    <name type="scientific">Oscillatoriales cyanobacterium SpSt-418</name>
    <dbReference type="NCBI Taxonomy" id="2282169"/>
    <lineage>
        <taxon>Bacteria</taxon>
        <taxon>Bacillati</taxon>
        <taxon>Cyanobacteriota</taxon>
        <taxon>Cyanophyceae</taxon>
        <taxon>Oscillatoriophycideae</taxon>
        <taxon>Oscillatoriales</taxon>
    </lineage>
</organism>
<sequence>MNSNVSMLSRSLVNDEMIRQPIQQSQNDSDAPYLFSLPKVDKPDKIVTTSLRKYGEAWVTTQLFVSFA</sequence>
<dbReference type="AlphaFoldDB" id="A0A7C3PL20"/>
<protein>
    <submittedName>
        <fullName evidence="1">Uncharacterized protein</fullName>
    </submittedName>
</protein>